<organism evidence="3 4">
    <name type="scientific">Drosophila busckii</name>
    <name type="common">Fruit fly</name>
    <dbReference type="NCBI Taxonomy" id="30019"/>
    <lineage>
        <taxon>Eukaryota</taxon>
        <taxon>Metazoa</taxon>
        <taxon>Ecdysozoa</taxon>
        <taxon>Arthropoda</taxon>
        <taxon>Hexapoda</taxon>
        <taxon>Insecta</taxon>
        <taxon>Pterygota</taxon>
        <taxon>Neoptera</taxon>
        <taxon>Endopterygota</taxon>
        <taxon>Diptera</taxon>
        <taxon>Brachycera</taxon>
        <taxon>Muscomorpha</taxon>
        <taxon>Ephydroidea</taxon>
        <taxon>Drosophilidae</taxon>
        <taxon>Drosophila</taxon>
    </lineage>
</organism>
<dbReference type="EMBL" id="CP012526">
    <property type="protein sequence ID" value="ALC47778.1"/>
    <property type="molecule type" value="Genomic_DNA"/>
</dbReference>
<dbReference type="Proteomes" id="UP000494163">
    <property type="component" value="Chromosome 3R"/>
</dbReference>
<evidence type="ECO:0000259" key="2">
    <source>
        <dbReference type="Pfam" id="PF16028"/>
    </source>
</evidence>
<keyword evidence="1" id="KW-0812">Transmembrane</keyword>
<gene>
    <name evidence="3" type="ORF">Dbus_chr3Rg2528</name>
</gene>
<dbReference type="InterPro" id="IPR031984">
    <property type="entry name" value="SLC3A2_N"/>
</dbReference>
<feature type="domain" description="Solute carrier family 3 member 2 N-terminal" evidence="2">
    <location>
        <begin position="49"/>
        <end position="109"/>
    </location>
</feature>
<keyword evidence="4" id="KW-1185">Reference proteome</keyword>
<evidence type="ECO:0000313" key="4">
    <source>
        <dbReference type="Proteomes" id="UP000494163"/>
    </source>
</evidence>
<keyword evidence="1" id="KW-0472">Membrane</keyword>
<evidence type="ECO:0000256" key="1">
    <source>
        <dbReference type="SAM" id="Phobius"/>
    </source>
</evidence>
<protein>
    <submittedName>
        <fullName evidence="3">CG5697</fullName>
    </submittedName>
</protein>
<dbReference type="OMA" id="MSCNERT"/>
<keyword evidence="1" id="KW-1133">Transmembrane helix</keyword>
<evidence type="ECO:0000313" key="3">
    <source>
        <dbReference type="EMBL" id="ALC47778.1"/>
    </source>
</evidence>
<sequence length="136" mass="14945">MSCNERTALLATQTQQGQLNPQQREQQQQQHIIAMPTGKAAKDYEPIYTTADHSYGLTLEELLPFSLDPWWQTTRRLCVGCLWLTFVLTLLASMALAYTHAASPSCSPNTIVPTTLKPLPTSLALTANATTLLLAS</sequence>
<accession>A0A0M4EH15</accession>
<feature type="transmembrane region" description="Helical" evidence="1">
    <location>
        <begin position="77"/>
        <end position="98"/>
    </location>
</feature>
<reference evidence="3 4" key="1">
    <citation type="submission" date="2015-08" db="EMBL/GenBank/DDBJ databases">
        <title>Ancestral chromatin configuration constrains chromatin evolution on differentiating sex chromosomes in Drosophila.</title>
        <authorList>
            <person name="Zhou Q."/>
            <person name="Bachtrog D."/>
        </authorList>
    </citation>
    <scope>NUCLEOTIDE SEQUENCE [LARGE SCALE GENOMIC DNA]</scope>
    <source>
        <tissue evidence="3">Whole larvae</tissue>
    </source>
</reference>
<dbReference type="Pfam" id="PF16028">
    <property type="entry name" value="SLC3A2_N"/>
    <property type="match status" value="1"/>
</dbReference>
<dbReference type="OrthoDB" id="204980at2759"/>
<proteinExistence type="predicted"/>
<name>A0A0M4EH15_DROBS</name>
<dbReference type="AlphaFoldDB" id="A0A0M4EH15"/>